<dbReference type="InterPro" id="IPR048930">
    <property type="entry name" value="Bact_transglu_N_2"/>
</dbReference>
<reference evidence="2 3" key="1">
    <citation type="submission" date="2013-09" db="EMBL/GenBank/DDBJ databases">
        <title>High correlation between genotypes and phenotypes of environmental bacteria Comamonas testosteroni strains.</title>
        <authorList>
            <person name="Liu L."/>
            <person name="Zhu W."/>
            <person name="Xia X."/>
            <person name="Xu B."/>
            <person name="Luo M."/>
            <person name="Wang G."/>
        </authorList>
    </citation>
    <scope>NUCLEOTIDE SEQUENCE [LARGE SCALE GENOMIC DNA]</scope>
    <source>
        <strain evidence="2 3">JL40</strain>
    </source>
</reference>
<organism evidence="2 3">
    <name type="scientific">Comamonas testosteroni</name>
    <name type="common">Pseudomonas testosteroni</name>
    <dbReference type="NCBI Taxonomy" id="285"/>
    <lineage>
        <taxon>Bacteria</taxon>
        <taxon>Pseudomonadati</taxon>
        <taxon>Pseudomonadota</taxon>
        <taxon>Betaproteobacteria</taxon>
        <taxon>Burkholderiales</taxon>
        <taxon>Comamonadaceae</taxon>
        <taxon>Comamonas</taxon>
    </lineage>
</organism>
<evidence type="ECO:0000259" key="1">
    <source>
        <dbReference type="SMART" id="SM00460"/>
    </source>
</evidence>
<dbReference type="PANTHER" id="PTHR33490:SF12">
    <property type="entry name" value="BLL5557 PROTEIN"/>
    <property type="match status" value="1"/>
</dbReference>
<dbReference type="AlphaFoldDB" id="A0A096FMP7"/>
<dbReference type="SUPFAM" id="SSF54001">
    <property type="entry name" value="Cysteine proteinases"/>
    <property type="match status" value="1"/>
</dbReference>
<sequence>MIRLNFQLKLNYQVLEHGADFFFYIHAANTSHQQVSSEHLTVSEASADWEIQQCQDVTQRCLRVSARPGTLTVHYEAIVEISHHKAEPGYVSEVPVRRLPLEVLQYVYPSRYCQSDRLSKFAVDRFGHLPQGYARAQAICDWVRQNVTFRSNTSIGTTSAVDTLIERVGVCRDFAHLMIALCRAINLPARFVTGTDYGADPALGPSDFHAYVEVYLGYRWFIFDPSGTSIPMGLMRIATGRDAADVAFATIFGSVISEPPHIHVQVEHSEKKNWEWPVYTSLALSTE</sequence>
<dbReference type="InterPro" id="IPR038765">
    <property type="entry name" value="Papain-like_cys_pep_sf"/>
</dbReference>
<dbReference type="Pfam" id="PF21295">
    <property type="entry name" value="Bact_transglu_N_2"/>
    <property type="match status" value="1"/>
</dbReference>
<dbReference type="InterPro" id="IPR002931">
    <property type="entry name" value="Transglutaminase-like"/>
</dbReference>
<dbReference type="EMBL" id="AWOR01000012">
    <property type="protein sequence ID" value="KGH31566.1"/>
    <property type="molecule type" value="Genomic_DNA"/>
</dbReference>
<gene>
    <name evidence="2" type="ORF">P353_04830</name>
</gene>
<proteinExistence type="predicted"/>
<comment type="caution">
    <text evidence="2">The sequence shown here is derived from an EMBL/GenBank/DDBJ whole genome shotgun (WGS) entry which is preliminary data.</text>
</comment>
<evidence type="ECO:0000313" key="3">
    <source>
        <dbReference type="Proteomes" id="UP000029553"/>
    </source>
</evidence>
<evidence type="ECO:0000313" key="2">
    <source>
        <dbReference type="EMBL" id="KGH31566.1"/>
    </source>
</evidence>
<dbReference type="PANTHER" id="PTHR33490">
    <property type="entry name" value="BLR5614 PROTEIN-RELATED"/>
    <property type="match status" value="1"/>
</dbReference>
<name>A0A096FMP7_COMTE</name>
<accession>A0A096FMP7</accession>
<feature type="domain" description="Transglutaminase-like" evidence="1">
    <location>
        <begin position="163"/>
        <end position="227"/>
    </location>
</feature>
<dbReference type="Pfam" id="PF01841">
    <property type="entry name" value="Transglut_core"/>
    <property type="match status" value="1"/>
</dbReference>
<dbReference type="Proteomes" id="UP000029553">
    <property type="component" value="Unassembled WGS sequence"/>
</dbReference>
<dbReference type="Gene3D" id="3.10.620.30">
    <property type="match status" value="1"/>
</dbReference>
<protein>
    <submittedName>
        <fullName evidence="2">Transglutaminase</fullName>
    </submittedName>
</protein>
<dbReference type="SMART" id="SM00460">
    <property type="entry name" value="TGc"/>
    <property type="match status" value="1"/>
</dbReference>
<dbReference type="Gene3D" id="2.60.40.2250">
    <property type="match status" value="1"/>
</dbReference>